<dbReference type="Pfam" id="PF13843">
    <property type="entry name" value="DDE_Tnp_1_7"/>
    <property type="match status" value="1"/>
</dbReference>
<dbReference type="EMBL" id="JARBHB010000003">
    <property type="protein sequence ID" value="KAJ8889041.1"/>
    <property type="molecule type" value="Genomic_DNA"/>
</dbReference>
<dbReference type="PANTHER" id="PTHR46599:SF6">
    <property type="entry name" value="DUAL SPECIFICITY PHOSPHATASE 26"/>
    <property type="match status" value="1"/>
</dbReference>
<keyword evidence="1" id="KW-0812">Transmembrane</keyword>
<evidence type="ECO:0000256" key="1">
    <source>
        <dbReference type="SAM" id="Phobius"/>
    </source>
</evidence>
<keyword evidence="1" id="KW-1133">Transmembrane helix</keyword>
<dbReference type="PANTHER" id="PTHR46599">
    <property type="entry name" value="PIGGYBAC TRANSPOSABLE ELEMENT-DERIVED PROTEIN 4"/>
    <property type="match status" value="1"/>
</dbReference>
<name>A0ABQ9HY63_9NEOP</name>
<sequence length="244" mass="28372">MFPKNRAVLLLSTQHQSFTVPVESNLKRKPEVVLFYNSTKLGVDTLYQVSRYYSVKKGTKRWPLVVFYYLVDLAAVNVYRLFCIALEKTKRRLFLMKLPKEMAKPQVECRLNLPHVLSVDPRREQPSRCSLVCRSSLSNITFSIRRRYHSASTTPRRCQLRRQFRRAVPMTVPRSTRESTRLDVAREQIVAITLQRLLAETTYRGPHYLLVASRSHPCLVKSREPIHTCILAKCCRETNMAADS</sequence>
<evidence type="ECO:0000259" key="2">
    <source>
        <dbReference type="Pfam" id="PF13843"/>
    </source>
</evidence>
<keyword evidence="1" id="KW-0472">Membrane</keyword>
<feature type="domain" description="PiggyBac transposable element-derived protein" evidence="2">
    <location>
        <begin position="8"/>
        <end position="78"/>
    </location>
</feature>
<accession>A0ABQ9HY63</accession>
<feature type="transmembrane region" description="Helical" evidence="1">
    <location>
        <begin position="66"/>
        <end position="86"/>
    </location>
</feature>
<dbReference type="Proteomes" id="UP001159363">
    <property type="component" value="Chromosome 3"/>
</dbReference>
<dbReference type="InterPro" id="IPR029526">
    <property type="entry name" value="PGBD"/>
</dbReference>
<organism evidence="3 4">
    <name type="scientific">Dryococelus australis</name>
    <dbReference type="NCBI Taxonomy" id="614101"/>
    <lineage>
        <taxon>Eukaryota</taxon>
        <taxon>Metazoa</taxon>
        <taxon>Ecdysozoa</taxon>
        <taxon>Arthropoda</taxon>
        <taxon>Hexapoda</taxon>
        <taxon>Insecta</taxon>
        <taxon>Pterygota</taxon>
        <taxon>Neoptera</taxon>
        <taxon>Polyneoptera</taxon>
        <taxon>Phasmatodea</taxon>
        <taxon>Verophasmatodea</taxon>
        <taxon>Anareolatae</taxon>
        <taxon>Phasmatidae</taxon>
        <taxon>Eurycanthinae</taxon>
        <taxon>Dryococelus</taxon>
    </lineage>
</organism>
<comment type="caution">
    <text evidence="3">The sequence shown here is derived from an EMBL/GenBank/DDBJ whole genome shotgun (WGS) entry which is preliminary data.</text>
</comment>
<gene>
    <name evidence="3" type="ORF">PR048_008535</name>
</gene>
<keyword evidence="4" id="KW-1185">Reference proteome</keyword>
<proteinExistence type="predicted"/>
<evidence type="ECO:0000313" key="4">
    <source>
        <dbReference type="Proteomes" id="UP001159363"/>
    </source>
</evidence>
<protein>
    <recommendedName>
        <fullName evidence="2">PiggyBac transposable element-derived protein domain-containing protein</fullName>
    </recommendedName>
</protein>
<evidence type="ECO:0000313" key="3">
    <source>
        <dbReference type="EMBL" id="KAJ8889041.1"/>
    </source>
</evidence>
<reference evidence="3 4" key="1">
    <citation type="submission" date="2023-02" db="EMBL/GenBank/DDBJ databases">
        <title>LHISI_Scaffold_Assembly.</title>
        <authorList>
            <person name="Stuart O.P."/>
            <person name="Cleave R."/>
            <person name="Magrath M.J.L."/>
            <person name="Mikheyev A.S."/>
        </authorList>
    </citation>
    <scope>NUCLEOTIDE SEQUENCE [LARGE SCALE GENOMIC DNA]</scope>
    <source>
        <strain evidence="3">Daus_M_001</strain>
        <tissue evidence="3">Leg muscle</tissue>
    </source>
</reference>